<evidence type="ECO:0000313" key="2">
    <source>
        <dbReference type="EMBL" id="POY76091.1"/>
    </source>
</evidence>
<feature type="compositionally biased region" description="Polar residues" evidence="1">
    <location>
        <begin position="437"/>
        <end position="455"/>
    </location>
</feature>
<feature type="compositionally biased region" description="Low complexity" evidence="1">
    <location>
        <begin position="456"/>
        <end position="467"/>
    </location>
</feature>
<comment type="caution">
    <text evidence="2">The sequence shown here is derived from an EMBL/GenBank/DDBJ whole genome shotgun (WGS) entry which is preliminary data.</text>
</comment>
<keyword evidence="3" id="KW-1185">Reference proteome</keyword>
<protein>
    <submittedName>
        <fullName evidence="2">Uncharacterized protein</fullName>
    </submittedName>
</protein>
<feature type="region of interest" description="Disordered" evidence="1">
    <location>
        <begin position="437"/>
        <end position="491"/>
    </location>
</feature>
<evidence type="ECO:0000313" key="3">
    <source>
        <dbReference type="Proteomes" id="UP000237144"/>
    </source>
</evidence>
<organism evidence="2 3">
    <name type="scientific">Rhodotorula taiwanensis</name>
    <dbReference type="NCBI Taxonomy" id="741276"/>
    <lineage>
        <taxon>Eukaryota</taxon>
        <taxon>Fungi</taxon>
        <taxon>Dikarya</taxon>
        <taxon>Basidiomycota</taxon>
        <taxon>Pucciniomycotina</taxon>
        <taxon>Microbotryomycetes</taxon>
        <taxon>Sporidiobolales</taxon>
        <taxon>Sporidiobolaceae</taxon>
        <taxon>Rhodotorula</taxon>
    </lineage>
</organism>
<feature type="compositionally biased region" description="Low complexity" evidence="1">
    <location>
        <begin position="138"/>
        <end position="153"/>
    </location>
</feature>
<dbReference type="PANTHER" id="PTHR38703">
    <property type="entry name" value="CHROMOSOME 8, WHOLE GENOME SHOTGUN SEQUENCE"/>
    <property type="match status" value="1"/>
</dbReference>
<accession>A0A2S5BH47</accession>
<proteinExistence type="predicted"/>
<sequence>MGLFNKKEKNLSPSGYFTADPPTPAEEKDERTATRRSEDSTGAKAKRDSKSFETRDHDRAVDSKTPNLRDAEIAGAAAAGTAAAGTAAAHSHKHNHANEHEREGYSTEAAPVVATESSKVTEGSVAGQPTVTSEHKTAVSTVVPTGTAAGTGSELERGVSPTGASSLKESAMPPHGHHPQPAADAALSLEDAAAAQHDHKYLKPVVHERRHIHEVEELERLRTVDRHVHHVQTHIQPLVDERHLEEVHSYREVPVTHVEERHANSPEEAALLARLNAQSISTYTVVPHDRVKIDRGETQVTENVIHHYHTIVQPVWQRDLHEFYRLSSTFTPQTMISPDGKPLSHSAMPSSTSNIFPTVAHPAGAPVVPGGPSMTGIPAAREGHKLIPDTRREVGGEPTKYEVEFVNREPIFASTHRAPLPAGNTGMVGGTNIQRGPSVRTTGGNSIPSSSLHSSTGLAHGATGLAHGARDPRGATGLEQGVRDMHVGSAR</sequence>
<feature type="region of interest" description="Disordered" evidence="1">
    <location>
        <begin position="1"/>
        <end position="183"/>
    </location>
</feature>
<reference evidence="2 3" key="1">
    <citation type="journal article" date="2018" name="Front. Microbiol.">
        <title>Prospects for Fungal Bioremediation of Acidic Radioactive Waste Sites: Characterization and Genome Sequence of Rhodotorula taiwanensis MD1149.</title>
        <authorList>
            <person name="Tkavc R."/>
            <person name="Matrosova V.Y."/>
            <person name="Grichenko O.E."/>
            <person name="Gostincar C."/>
            <person name="Volpe R.P."/>
            <person name="Klimenkova P."/>
            <person name="Gaidamakova E.K."/>
            <person name="Zhou C.E."/>
            <person name="Stewart B.J."/>
            <person name="Lyman M.G."/>
            <person name="Malfatti S.A."/>
            <person name="Rubinfeld B."/>
            <person name="Courtot M."/>
            <person name="Singh J."/>
            <person name="Dalgard C.L."/>
            <person name="Hamilton T."/>
            <person name="Frey K.G."/>
            <person name="Gunde-Cimerman N."/>
            <person name="Dugan L."/>
            <person name="Daly M.J."/>
        </authorList>
    </citation>
    <scope>NUCLEOTIDE SEQUENCE [LARGE SCALE GENOMIC DNA]</scope>
    <source>
        <strain evidence="2 3">MD1149</strain>
    </source>
</reference>
<feature type="compositionally biased region" description="Basic and acidic residues" evidence="1">
    <location>
        <begin position="1"/>
        <end position="10"/>
    </location>
</feature>
<feature type="compositionally biased region" description="Polar residues" evidence="1">
    <location>
        <begin position="115"/>
        <end position="132"/>
    </location>
</feature>
<dbReference type="Proteomes" id="UP000237144">
    <property type="component" value="Unassembled WGS sequence"/>
</dbReference>
<dbReference type="EMBL" id="PJQD01000008">
    <property type="protein sequence ID" value="POY76091.1"/>
    <property type="molecule type" value="Genomic_DNA"/>
</dbReference>
<gene>
    <name evidence="2" type="ORF">BMF94_0814</name>
</gene>
<feature type="compositionally biased region" description="Basic and acidic residues" evidence="1">
    <location>
        <begin position="96"/>
        <end position="105"/>
    </location>
</feature>
<feature type="compositionally biased region" description="Basic and acidic residues" evidence="1">
    <location>
        <begin position="481"/>
        <end position="491"/>
    </location>
</feature>
<feature type="compositionally biased region" description="Low complexity" evidence="1">
    <location>
        <begin position="74"/>
        <end position="89"/>
    </location>
</feature>
<dbReference type="PANTHER" id="PTHR38703:SF1">
    <property type="entry name" value="ALLERGEN"/>
    <property type="match status" value="1"/>
</dbReference>
<name>A0A2S5BH47_9BASI</name>
<dbReference type="AlphaFoldDB" id="A0A2S5BH47"/>
<feature type="compositionally biased region" description="Basic and acidic residues" evidence="1">
    <location>
        <begin position="25"/>
        <end position="72"/>
    </location>
</feature>
<evidence type="ECO:0000256" key="1">
    <source>
        <dbReference type="SAM" id="MobiDB-lite"/>
    </source>
</evidence>
<dbReference type="OrthoDB" id="2527654at2759"/>